<proteinExistence type="predicted"/>
<dbReference type="SMART" id="SM00347">
    <property type="entry name" value="HTH_MARR"/>
    <property type="match status" value="1"/>
</dbReference>
<evidence type="ECO:0000259" key="6">
    <source>
        <dbReference type="PROSITE" id="PS50995"/>
    </source>
</evidence>
<dbReference type="EMBL" id="BONJ01000028">
    <property type="protein sequence ID" value="GIG16743.1"/>
    <property type="molecule type" value="Genomic_DNA"/>
</dbReference>
<sequence length="158" mass="17808">MTQSPIRPNEPDYASMRLDDQFCFALYAASRAVTSAYRVLLEPVGLTYPQYLVMLVLWERKTVTVKDLISALQLEYGTLTPLIKRMETNGLITRRRRGEDERVVEVALTAEGEALRERIRCVPTTIGEASGLTQEEIAITRMLLRRLTANELAFAAAS</sequence>
<dbReference type="InterPro" id="IPR036388">
    <property type="entry name" value="WH-like_DNA-bd_sf"/>
</dbReference>
<evidence type="ECO:0000256" key="4">
    <source>
        <dbReference type="ARBA" id="ARBA00023125"/>
    </source>
</evidence>
<dbReference type="InterPro" id="IPR000835">
    <property type="entry name" value="HTH_MarR-typ"/>
</dbReference>
<accession>A0A8J3PHT7</accession>
<dbReference type="GO" id="GO:0005737">
    <property type="term" value="C:cytoplasm"/>
    <property type="evidence" value="ECO:0007669"/>
    <property type="project" value="UniProtKB-SubCell"/>
</dbReference>
<keyword evidence="4" id="KW-0238">DNA-binding</keyword>
<gene>
    <name evidence="7" type="ORF">Cme02nite_50750</name>
</gene>
<dbReference type="GO" id="GO:0006950">
    <property type="term" value="P:response to stress"/>
    <property type="evidence" value="ECO:0007669"/>
    <property type="project" value="TreeGrafter"/>
</dbReference>
<evidence type="ECO:0000313" key="7">
    <source>
        <dbReference type="EMBL" id="GIG16743.1"/>
    </source>
</evidence>
<feature type="domain" description="HTH marR-type" evidence="6">
    <location>
        <begin position="19"/>
        <end position="149"/>
    </location>
</feature>
<name>A0A8J3PHT7_9ACTN</name>
<protein>
    <submittedName>
        <fullName evidence="7">MarR family transcriptional regulator</fullName>
    </submittedName>
</protein>
<evidence type="ECO:0000256" key="3">
    <source>
        <dbReference type="ARBA" id="ARBA00023015"/>
    </source>
</evidence>
<evidence type="ECO:0000313" key="8">
    <source>
        <dbReference type="Proteomes" id="UP000660339"/>
    </source>
</evidence>
<comment type="subcellular location">
    <subcellularLocation>
        <location evidence="1">Cytoplasm</location>
    </subcellularLocation>
</comment>
<evidence type="ECO:0000256" key="5">
    <source>
        <dbReference type="ARBA" id="ARBA00023163"/>
    </source>
</evidence>
<dbReference type="InterPro" id="IPR055166">
    <property type="entry name" value="Transc_reg_Sar_Rot_HTH"/>
</dbReference>
<dbReference type="SUPFAM" id="SSF46785">
    <property type="entry name" value="Winged helix' DNA-binding domain"/>
    <property type="match status" value="1"/>
</dbReference>
<dbReference type="PROSITE" id="PS50995">
    <property type="entry name" value="HTH_MARR_2"/>
    <property type="match status" value="1"/>
</dbReference>
<organism evidence="7 8">
    <name type="scientific">Catellatospora methionotrophica</name>
    <dbReference type="NCBI Taxonomy" id="121620"/>
    <lineage>
        <taxon>Bacteria</taxon>
        <taxon>Bacillati</taxon>
        <taxon>Actinomycetota</taxon>
        <taxon>Actinomycetes</taxon>
        <taxon>Micromonosporales</taxon>
        <taxon>Micromonosporaceae</taxon>
        <taxon>Catellatospora</taxon>
    </lineage>
</organism>
<keyword evidence="8" id="KW-1185">Reference proteome</keyword>
<dbReference type="Pfam" id="PF22381">
    <property type="entry name" value="Staph_reg_Sar_Rot"/>
    <property type="match status" value="1"/>
</dbReference>
<keyword evidence="5" id="KW-0804">Transcription</keyword>
<dbReference type="GO" id="GO:0003700">
    <property type="term" value="F:DNA-binding transcription factor activity"/>
    <property type="evidence" value="ECO:0007669"/>
    <property type="project" value="InterPro"/>
</dbReference>
<dbReference type="PRINTS" id="PR00598">
    <property type="entry name" value="HTHMARR"/>
</dbReference>
<dbReference type="FunFam" id="1.10.10.10:FF:000163">
    <property type="entry name" value="MarR family transcriptional regulator"/>
    <property type="match status" value="1"/>
</dbReference>
<dbReference type="AlphaFoldDB" id="A0A8J3PHT7"/>
<dbReference type="InterPro" id="IPR039422">
    <property type="entry name" value="MarR/SlyA-like"/>
</dbReference>
<evidence type="ECO:0000256" key="1">
    <source>
        <dbReference type="ARBA" id="ARBA00004496"/>
    </source>
</evidence>
<keyword evidence="3" id="KW-0805">Transcription regulation</keyword>
<dbReference type="PANTHER" id="PTHR33164">
    <property type="entry name" value="TRANSCRIPTIONAL REGULATOR, MARR FAMILY"/>
    <property type="match status" value="1"/>
</dbReference>
<dbReference type="PANTHER" id="PTHR33164:SF5">
    <property type="entry name" value="ORGANIC HYDROPEROXIDE RESISTANCE TRANSCRIPTIONAL REGULATOR"/>
    <property type="match status" value="1"/>
</dbReference>
<keyword evidence="2" id="KW-0963">Cytoplasm</keyword>
<dbReference type="Proteomes" id="UP000660339">
    <property type="component" value="Unassembled WGS sequence"/>
</dbReference>
<reference evidence="7" key="1">
    <citation type="submission" date="2021-01" db="EMBL/GenBank/DDBJ databases">
        <title>Whole genome shotgun sequence of Catellatospora methionotrophica NBRC 14553.</title>
        <authorList>
            <person name="Komaki H."/>
            <person name="Tamura T."/>
        </authorList>
    </citation>
    <scope>NUCLEOTIDE SEQUENCE</scope>
    <source>
        <strain evidence="7">NBRC 14553</strain>
    </source>
</reference>
<comment type="caution">
    <text evidence="7">The sequence shown here is derived from an EMBL/GenBank/DDBJ whole genome shotgun (WGS) entry which is preliminary data.</text>
</comment>
<evidence type="ECO:0000256" key="2">
    <source>
        <dbReference type="ARBA" id="ARBA00022490"/>
    </source>
</evidence>
<dbReference type="GO" id="GO:0003677">
    <property type="term" value="F:DNA binding"/>
    <property type="evidence" value="ECO:0007669"/>
    <property type="project" value="UniProtKB-KW"/>
</dbReference>
<dbReference type="Gene3D" id="1.10.10.10">
    <property type="entry name" value="Winged helix-like DNA-binding domain superfamily/Winged helix DNA-binding domain"/>
    <property type="match status" value="1"/>
</dbReference>
<dbReference type="InterPro" id="IPR036390">
    <property type="entry name" value="WH_DNA-bd_sf"/>
</dbReference>